<dbReference type="EMBL" id="VYYT01000488">
    <property type="protein sequence ID" value="KAK2733841.1"/>
    <property type="molecule type" value="Genomic_DNA"/>
</dbReference>
<name>A0AAE0CZV1_COLKA</name>
<evidence type="ECO:0000313" key="1">
    <source>
        <dbReference type="EMBL" id="KAK2733841.1"/>
    </source>
</evidence>
<dbReference type="Proteomes" id="UP001281614">
    <property type="component" value="Unassembled WGS sequence"/>
</dbReference>
<protein>
    <submittedName>
        <fullName evidence="1">Uncharacterized protein</fullName>
    </submittedName>
</protein>
<evidence type="ECO:0000313" key="2">
    <source>
        <dbReference type="Proteomes" id="UP001281614"/>
    </source>
</evidence>
<gene>
    <name evidence="1" type="ORF">CKAH01_08255</name>
</gene>
<proteinExistence type="predicted"/>
<sequence length="410" mass="46340">MNTDFVLALRKEAPDFLPSLSTIEGHDLLTKLLWNIAQSNLLVCGRNPPRLSRNQFIDIVHTGRKSIQLLFQAAGVQVKLQIARKKSASSSRKRKAPAASNIPDNVSNVSDLSNISGLTNFTQANEEDMDPESLKGASKALAFSRMKGLPNIPDNVSNVSDLSNISGLTNFTQANEEDMDPESLKGASKALAFSRMKGLPNIHVGMHLWEVARTYGSCRNVFTLLGEDKHREYKSDITNTNHREAASTLIKRERIRKTTFFGLAGSFQNTHHKLHDAFQILRRDCPFLSIRIENKLQVGAFGHEETPEVHAKLEFVADDEHAKPRLLGMLKRSEVTSCEDKLVAVIFPGQLPRDSVFNISLRIAYEMDYEMRNVMIQYDDMLKWGTRLTFTTRDKRGICFNLYDFVWVRN</sequence>
<comment type="caution">
    <text evidence="1">The sequence shown here is derived from an EMBL/GenBank/DDBJ whole genome shotgun (WGS) entry which is preliminary data.</text>
</comment>
<accession>A0AAE0CZV1</accession>
<reference evidence="1" key="1">
    <citation type="submission" date="2023-02" db="EMBL/GenBank/DDBJ databases">
        <title>Colletotrichum kahawae CIFC_Que2 genome sequencing and assembly.</title>
        <authorList>
            <person name="Baroncelli R."/>
        </authorList>
    </citation>
    <scope>NUCLEOTIDE SEQUENCE</scope>
    <source>
        <strain evidence="1">CIFC_Que2</strain>
    </source>
</reference>
<organism evidence="1 2">
    <name type="scientific">Colletotrichum kahawae</name>
    <name type="common">Coffee berry disease fungus</name>
    <dbReference type="NCBI Taxonomy" id="34407"/>
    <lineage>
        <taxon>Eukaryota</taxon>
        <taxon>Fungi</taxon>
        <taxon>Dikarya</taxon>
        <taxon>Ascomycota</taxon>
        <taxon>Pezizomycotina</taxon>
        <taxon>Sordariomycetes</taxon>
        <taxon>Hypocreomycetidae</taxon>
        <taxon>Glomerellales</taxon>
        <taxon>Glomerellaceae</taxon>
        <taxon>Colletotrichum</taxon>
        <taxon>Colletotrichum gloeosporioides species complex</taxon>
    </lineage>
</organism>
<keyword evidence="2" id="KW-1185">Reference proteome</keyword>
<dbReference type="AlphaFoldDB" id="A0AAE0CZV1"/>